<evidence type="ECO:0000256" key="1">
    <source>
        <dbReference type="SAM" id="Phobius"/>
    </source>
</evidence>
<dbReference type="HOGENOM" id="CLU_136788_5_0_11"/>
<sequence length="95" mass="10348">MVVLLAVLHLALFLFFWALLVRMIFDWVQSFAPSWRPSGPALVLAEGVFTVTDPPLKGLRRLIPPLNLGGIQLDVGFLVLAIGTLILMGIVNPLG</sequence>
<reference evidence="2 3" key="1">
    <citation type="journal article" date="2009" name="Stand. Genomic Sci.">
        <title>Complete genome sequence of Kytococcus sedentarius type strain (541).</title>
        <authorList>
            <person name="Sims D."/>
            <person name="Brettin T."/>
            <person name="Detter J.C."/>
            <person name="Han C."/>
            <person name="Lapidus A."/>
            <person name="Copeland A."/>
            <person name="Glavina Del Rio T."/>
            <person name="Nolan M."/>
            <person name="Chen F."/>
            <person name="Lucas S."/>
            <person name="Tice H."/>
            <person name="Cheng J.F."/>
            <person name="Bruce D."/>
            <person name="Goodwin L."/>
            <person name="Pitluck S."/>
            <person name="Ovchinnikova G."/>
            <person name="Pati A."/>
            <person name="Ivanova N."/>
            <person name="Mavrommatis K."/>
            <person name="Chen A."/>
            <person name="Palaniappan K."/>
            <person name="D'haeseleer P."/>
            <person name="Chain P."/>
            <person name="Bristow J."/>
            <person name="Eisen J.A."/>
            <person name="Markowitz V."/>
            <person name="Hugenholtz P."/>
            <person name="Schneider S."/>
            <person name="Goker M."/>
            <person name="Pukall R."/>
            <person name="Kyrpides N.C."/>
            <person name="Klenk H.P."/>
        </authorList>
    </citation>
    <scope>NUCLEOTIDE SEQUENCE [LARGE SCALE GENOMIC DNA]</scope>
    <source>
        <strain evidence="3">ATCC 14392 / DSM 20547 / JCM 11482 / CCUG 33030 / NBRC 15357 / NCTC 11040 / CCM 314 / 541</strain>
    </source>
</reference>
<keyword evidence="1" id="KW-1133">Transmembrane helix</keyword>
<accession>C7NIM7</accession>
<dbReference type="AlphaFoldDB" id="C7NIM7"/>
<organism evidence="2 3">
    <name type="scientific">Kytococcus sedentarius (strain ATCC 14392 / DSM 20547 / JCM 11482 / CCUG 33030 / NBRC 15357 / NCTC 11040 / CCM 314 / 541)</name>
    <name type="common">Micrococcus sedentarius</name>
    <dbReference type="NCBI Taxonomy" id="478801"/>
    <lineage>
        <taxon>Bacteria</taxon>
        <taxon>Bacillati</taxon>
        <taxon>Actinomycetota</taxon>
        <taxon>Actinomycetes</taxon>
        <taxon>Micrococcales</taxon>
        <taxon>Kytococcaceae</taxon>
        <taxon>Kytococcus</taxon>
    </lineage>
</organism>
<gene>
    <name evidence="2" type="ordered locus">Ksed_16500</name>
</gene>
<evidence type="ECO:0000313" key="3">
    <source>
        <dbReference type="Proteomes" id="UP000006666"/>
    </source>
</evidence>
<feature type="transmembrane region" description="Helical" evidence="1">
    <location>
        <begin position="75"/>
        <end position="94"/>
    </location>
</feature>
<dbReference type="EMBL" id="CP001686">
    <property type="protein sequence ID" value="ACV06665.1"/>
    <property type="molecule type" value="Genomic_DNA"/>
</dbReference>
<dbReference type="GO" id="GO:0016020">
    <property type="term" value="C:membrane"/>
    <property type="evidence" value="ECO:0007669"/>
    <property type="project" value="InterPro"/>
</dbReference>
<keyword evidence="1" id="KW-0812">Transmembrane</keyword>
<dbReference type="RefSeq" id="WP_015779610.1">
    <property type="nucleotide sequence ID" value="NC_013169.1"/>
</dbReference>
<dbReference type="InterPro" id="IPR003425">
    <property type="entry name" value="CCB3/YggT"/>
</dbReference>
<keyword evidence="1" id="KW-0472">Membrane</keyword>
<dbReference type="STRING" id="478801.Ksed_16500"/>
<dbReference type="eggNOG" id="COG0762">
    <property type="taxonomic scope" value="Bacteria"/>
</dbReference>
<dbReference type="Pfam" id="PF02325">
    <property type="entry name" value="CCB3_YggT"/>
    <property type="match status" value="1"/>
</dbReference>
<dbReference type="Proteomes" id="UP000006666">
    <property type="component" value="Chromosome"/>
</dbReference>
<evidence type="ECO:0000313" key="2">
    <source>
        <dbReference type="EMBL" id="ACV06665.1"/>
    </source>
</evidence>
<protein>
    <submittedName>
        <fullName evidence="2">YGGT family protein</fullName>
    </submittedName>
</protein>
<dbReference type="KEGG" id="kse:Ksed_16500"/>
<name>C7NIM7_KYTSD</name>
<keyword evidence="3" id="KW-1185">Reference proteome</keyword>
<proteinExistence type="predicted"/>